<feature type="transmembrane region" description="Helical" evidence="7">
    <location>
        <begin position="155"/>
        <end position="176"/>
    </location>
</feature>
<feature type="transmembrane region" description="Helical" evidence="7">
    <location>
        <begin position="42"/>
        <end position="66"/>
    </location>
</feature>
<dbReference type="EnsemblMetazoa" id="XM_038195264.1">
    <property type="protein sequence ID" value="XP_038051192.1"/>
    <property type="gene ID" value="LOC119724283"/>
</dbReference>
<evidence type="ECO:0000313" key="10">
    <source>
        <dbReference type="Proteomes" id="UP000887568"/>
    </source>
</evidence>
<dbReference type="InterPro" id="IPR013057">
    <property type="entry name" value="AA_transpt_TM"/>
</dbReference>
<evidence type="ECO:0000256" key="1">
    <source>
        <dbReference type="ARBA" id="ARBA00004370"/>
    </source>
</evidence>
<dbReference type="OrthoDB" id="655540at2759"/>
<proteinExistence type="predicted"/>
<dbReference type="OMA" id="FWWILAN"/>
<feature type="domain" description="Amino acid transporter transmembrane" evidence="8">
    <location>
        <begin position="39"/>
        <end position="432"/>
    </location>
</feature>
<keyword evidence="4 7" id="KW-1133">Transmembrane helix</keyword>
<keyword evidence="3 7" id="KW-0812">Transmembrane</keyword>
<name>A0A913ZHD0_PATMI</name>
<dbReference type="PANTHER" id="PTHR48017">
    <property type="entry name" value="OS05G0424000 PROTEIN-RELATED"/>
    <property type="match status" value="1"/>
</dbReference>
<feature type="transmembrane region" description="Helical" evidence="7">
    <location>
        <begin position="419"/>
        <end position="442"/>
    </location>
</feature>
<sequence>MADGQTLRLIEKPRSESGGQDLSEDDKETEEGEPVQADGINFWQTAISLSGSFAGLGFLAVEVLVVSTGWDGFCLFLSLYLALFYTSVILGRCWNMVREKWGNERHPYGAIGYEAYGDWARKLINFLVAATCFTNAIGSLLGFTELTLTIGGPALQGTLCYWPLAYGLLICPFLWLGTPKNFWWILANSFFTVVLSVILIIMSIFLAGDSHSSGYASDSNSSGYAGASDETQQESQYLHLAEIAGTVIWLVGLHGSFPTVQQDMKQPQAFTQSIILADLMTLFLCLPVMLALFIVYGDTLTNVTGNAIVFTLLPDDALKKVSAFLILIHLAGVVLVVNNPLFQYLEEVLNISPDFSWKRVVLRSSILLGQVFIQETLPHFTLVSSISGGFLTPLLALLIPCLCYIRLRSQRQEKPSNWFVLETVVCLFIIAATPCLMVAILLGTGTAIARGDTAFTVPCYVNATRAAL</sequence>
<dbReference type="GO" id="GO:0016020">
    <property type="term" value="C:membrane"/>
    <property type="evidence" value="ECO:0007669"/>
    <property type="project" value="UniProtKB-SubCell"/>
</dbReference>
<evidence type="ECO:0000256" key="6">
    <source>
        <dbReference type="SAM" id="MobiDB-lite"/>
    </source>
</evidence>
<feature type="transmembrane region" description="Helical" evidence="7">
    <location>
        <begin position="321"/>
        <end position="339"/>
    </location>
</feature>
<evidence type="ECO:0000256" key="5">
    <source>
        <dbReference type="ARBA" id="ARBA00023136"/>
    </source>
</evidence>
<evidence type="ECO:0000256" key="2">
    <source>
        <dbReference type="ARBA" id="ARBA00022448"/>
    </source>
</evidence>
<evidence type="ECO:0000313" key="9">
    <source>
        <dbReference type="EnsemblMetazoa" id="XP_038051192.1"/>
    </source>
</evidence>
<feature type="transmembrane region" description="Helical" evidence="7">
    <location>
        <begin position="73"/>
        <end position="91"/>
    </location>
</feature>
<evidence type="ECO:0000256" key="7">
    <source>
        <dbReference type="SAM" id="Phobius"/>
    </source>
</evidence>
<feature type="region of interest" description="Disordered" evidence="6">
    <location>
        <begin position="1"/>
        <end position="34"/>
    </location>
</feature>
<dbReference type="Pfam" id="PF01490">
    <property type="entry name" value="Aa_trans"/>
    <property type="match status" value="1"/>
</dbReference>
<evidence type="ECO:0000256" key="3">
    <source>
        <dbReference type="ARBA" id="ARBA00022692"/>
    </source>
</evidence>
<reference evidence="9" key="1">
    <citation type="submission" date="2022-11" db="UniProtKB">
        <authorList>
            <consortium name="EnsemblMetazoa"/>
        </authorList>
    </citation>
    <scope>IDENTIFICATION</scope>
</reference>
<feature type="transmembrane region" description="Helical" evidence="7">
    <location>
        <begin position="386"/>
        <end position="407"/>
    </location>
</feature>
<feature type="transmembrane region" description="Helical" evidence="7">
    <location>
        <begin position="274"/>
        <end position="296"/>
    </location>
</feature>
<dbReference type="Proteomes" id="UP000887568">
    <property type="component" value="Unplaced"/>
</dbReference>
<organism evidence="9 10">
    <name type="scientific">Patiria miniata</name>
    <name type="common">Bat star</name>
    <name type="synonym">Asterina miniata</name>
    <dbReference type="NCBI Taxonomy" id="46514"/>
    <lineage>
        <taxon>Eukaryota</taxon>
        <taxon>Metazoa</taxon>
        <taxon>Echinodermata</taxon>
        <taxon>Eleutherozoa</taxon>
        <taxon>Asterozoa</taxon>
        <taxon>Asteroidea</taxon>
        <taxon>Valvatacea</taxon>
        <taxon>Valvatida</taxon>
        <taxon>Asterinidae</taxon>
        <taxon>Patiria</taxon>
    </lineage>
</organism>
<feature type="transmembrane region" description="Helical" evidence="7">
    <location>
        <begin position="182"/>
        <end position="207"/>
    </location>
</feature>
<keyword evidence="5 7" id="KW-0472">Membrane</keyword>
<dbReference type="RefSeq" id="XP_038051192.1">
    <property type="nucleotide sequence ID" value="XM_038195264.1"/>
</dbReference>
<dbReference type="AlphaFoldDB" id="A0A913ZHD0"/>
<keyword evidence="2" id="KW-0813">Transport</keyword>
<evidence type="ECO:0000256" key="4">
    <source>
        <dbReference type="ARBA" id="ARBA00022989"/>
    </source>
</evidence>
<dbReference type="GeneID" id="119724283"/>
<feature type="transmembrane region" description="Helical" evidence="7">
    <location>
        <begin position="123"/>
        <end position="143"/>
    </location>
</feature>
<comment type="subcellular location">
    <subcellularLocation>
        <location evidence="1">Membrane</location>
    </subcellularLocation>
</comment>
<feature type="compositionally biased region" description="Acidic residues" evidence="6">
    <location>
        <begin position="22"/>
        <end position="33"/>
    </location>
</feature>
<accession>A0A913ZHD0</accession>
<protein>
    <recommendedName>
        <fullName evidence="8">Amino acid transporter transmembrane domain-containing protein</fullName>
    </recommendedName>
</protein>
<evidence type="ECO:0000259" key="8">
    <source>
        <dbReference type="Pfam" id="PF01490"/>
    </source>
</evidence>
<keyword evidence="10" id="KW-1185">Reference proteome</keyword>